<evidence type="ECO:0000313" key="3">
    <source>
        <dbReference type="EMBL" id="MCC2617455.1"/>
    </source>
</evidence>
<dbReference type="SUPFAM" id="SSF111369">
    <property type="entry name" value="HlyD-like secretion proteins"/>
    <property type="match status" value="1"/>
</dbReference>
<dbReference type="Proteomes" id="UP001520878">
    <property type="component" value="Unassembled WGS sequence"/>
</dbReference>
<dbReference type="Pfam" id="PF25917">
    <property type="entry name" value="BSH_RND"/>
    <property type="match status" value="1"/>
</dbReference>
<comment type="similarity">
    <text evidence="1">Belongs to the membrane fusion protein (MFP) (TC 8.A.1) family.</text>
</comment>
<keyword evidence="4" id="KW-1185">Reference proteome</keyword>
<accession>A0ABS8GA40</accession>
<dbReference type="Gene3D" id="2.40.50.100">
    <property type="match status" value="1"/>
</dbReference>
<protein>
    <submittedName>
        <fullName evidence="3">Efflux RND transporter periplasmic adaptor subunit</fullName>
    </submittedName>
</protein>
<dbReference type="InterPro" id="IPR006143">
    <property type="entry name" value="RND_pump_MFP"/>
</dbReference>
<dbReference type="Gene3D" id="1.10.287.470">
    <property type="entry name" value="Helix hairpin bin"/>
    <property type="match status" value="1"/>
</dbReference>
<proteinExistence type="inferred from homology"/>
<dbReference type="Gene3D" id="2.40.30.170">
    <property type="match status" value="1"/>
</dbReference>
<gene>
    <name evidence="3" type="ORF">LJ739_14475</name>
</gene>
<feature type="domain" description="Multidrug resistance protein MdtA-like barrel-sandwich hybrid" evidence="2">
    <location>
        <begin position="77"/>
        <end position="203"/>
    </location>
</feature>
<reference evidence="3 4" key="1">
    <citation type="submission" date="2021-10" db="EMBL/GenBank/DDBJ databases">
        <title>Draft genome of Aestuariibacter halophilus JC2043.</title>
        <authorList>
            <person name="Emsley S.A."/>
            <person name="Pfannmuller K.M."/>
            <person name="Ushijima B."/>
            <person name="Saw J.H."/>
            <person name="Videau P."/>
        </authorList>
    </citation>
    <scope>NUCLEOTIDE SEQUENCE [LARGE SCALE GENOMIC DNA]</scope>
    <source>
        <strain evidence="3 4">JC2043</strain>
    </source>
</reference>
<dbReference type="NCBIfam" id="TIGR01730">
    <property type="entry name" value="RND_mfp"/>
    <property type="match status" value="1"/>
</dbReference>
<evidence type="ECO:0000313" key="4">
    <source>
        <dbReference type="Proteomes" id="UP001520878"/>
    </source>
</evidence>
<evidence type="ECO:0000259" key="2">
    <source>
        <dbReference type="Pfam" id="PF25917"/>
    </source>
</evidence>
<evidence type="ECO:0000256" key="1">
    <source>
        <dbReference type="ARBA" id="ARBA00009477"/>
    </source>
</evidence>
<dbReference type="InterPro" id="IPR058625">
    <property type="entry name" value="MdtA-like_BSH"/>
</dbReference>
<comment type="caution">
    <text evidence="3">The sequence shown here is derived from an EMBL/GenBank/DDBJ whole genome shotgun (WGS) entry which is preliminary data.</text>
</comment>
<dbReference type="PANTHER" id="PTHR30469">
    <property type="entry name" value="MULTIDRUG RESISTANCE PROTEIN MDTA"/>
    <property type="match status" value="1"/>
</dbReference>
<sequence>MRKLLVTMHRQPVWIALLIFVALCVWVASGSLVNTAPEAPPRKAAEQSIASVRVTRLQAESVAREVVLYGRTEPNRETTLRAEIEGTVVALHVVEGQRVSAGQRLVSLDPKALQQQIAAATSQLKQREIELQGAQSLGQKGYQSEVNLAQARASLAQAQANLAALKISLAHTEILAPYDGVLNRRWVEKGDLLRVGDSIADIVDLDPLVVRADVTERHIAALTEGMPAVGRVTGALPFEGTVQYISSVSNQGTNTFPIEVWVDNPGSKRLAGMSTELTIPLQATPAIRVTPAVMALDEQGNLGVKTVVNNTVQFVPIDMVKSDADAVWLAGLGEQADIITLGQGFVKHGDPVRVERQEPLGAN</sequence>
<organism evidence="3 4">
    <name type="scientific">Fluctibacter halophilus</name>
    <dbReference type="NCBI Taxonomy" id="226011"/>
    <lineage>
        <taxon>Bacteria</taxon>
        <taxon>Pseudomonadati</taxon>
        <taxon>Pseudomonadota</taxon>
        <taxon>Gammaproteobacteria</taxon>
        <taxon>Alteromonadales</taxon>
        <taxon>Alteromonadaceae</taxon>
        <taxon>Fluctibacter</taxon>
    </lineage>
</organism>
<dbReference type="PANTHER" id="PTHR30469:SF29">
    <property type="entry name" value="BLR2860 PROTEIN"/>
    <property type="match status" value="1"/>
</dbReference>
<dbReference type="EMBL" id="JAJEWP010000004">
    <property type="protein sequence ID" value="MCC2617455.1"/>
    <property type="molecule type" value="Genomic_DNA"/>
</dbReference>
<dbReference type="RefSeq" id="WP_229161622.1">
    <property type="nucleotide sequence ID" value="NZ_JAJEWP010000004.1"/>
</dbReference>
<name>A0ABS8GA40_9ALTE</name>